<dbReference type="PANTHER" id="PTHR42973:SF39">
    <property type="entry name" value="FAD-BINDING PCMH-TYPE DOMAIN-CONTAINING PROTEIN"/>
    <property type="match status" value="1"/>
</dbReference>
<dbReference type="InterPro" id="IPR036318">
    <property type="entry name" value="FAD-bd_PCMH-like_sf"/>
</dbReference>
<dbReference type="GO" id="GO:0071949">
    <property type="term" value="F:FAD binding"/>
    <property type="evidence" value="ECO:0007669"/>
    <property type="project" value="InterPro"/>
</dbReference>
<dbReference type="Gene3D" id="3.40.462.20">
    <property type="match status" value="1"/>
</dbReference>
<dbReference type="Proteomes" id="UP001139354">
    <property type="component" value="Unassembled WGS sequence"/>
</dbReference>
<comment type="similarity">
    <text evidence="2">Belongs to the oxygen-dependent FAD-linked oxidoreductase family.</text>
</comment>
<comment type="caution">
    <text evidence="7">The sequence shown here is derived from an EMBL/GenBank/DDBJ whole genome shotgun (WGS) entry which is preliminary data.</text>
</comment>
<dbReference type="Pfam" id="PF08031">
    <property type="entry name" value="BBE"/>
    <property type="match status" value="1"/>
</dbReference>
<keyword evidence="3" id="KW-0285">Flavoprotein</keyword>
<accession>A0A9X1S2N8</accession>
<reference evidence="7" key="1">
    <citation type="submission" date="2021-04" db="EMBL/GenBank/DDBJ databases">
        <title>Microbacterium tenobrionis sp. nov. and Microbacterium allomyrinae sp. nov., isolated from larvae of Tenobrio molitor and Allomyrina dichotoma, respectively.</title>
        <authorList>
            <person name="Lee S.D."/>
        </authorList>
    </citation>
    <scope>NUCLEOTIDE SEQUENCE</scope>
    <source>
        <strain evidence="7">BWT-G7</strain>
    </source>
</reference>
<dbReference type="InterPro" id="IPR050416">
    <property type="entry name" value="FAD-linked_Oxidoreductase"/>
</dbReference>
<dbReference type="EMBL" id="JAGTTN010000001">
    <property type="protein sequence ID" value="MCC2031093.1"/>
    <property type="molecule type" value="Genomic_DNA"/>
</dbReference>
<dbReference type="InterPro" id="IPR006094">
    <property type="entry name" value="Oxid_FAD_bind_N"/>
</dbReference>
<evidence type="ECO:0000313" key="8">
    <source>
        <dbReference type="Proteomes" id="UP001139354"/>
    </source>
</evidence>
<dbReference type="InterPro" id="IPR016167">
    <property type="entry name" value="FAD-bd_PCMH_sub1"/>
</dbReference>
<comment type="cofactor">
    <cofactor evidence="1">
        <name>FAD</name>
        <dbReference type="ChEBI" id="CHEBI:57692"/>
    </cofactor>
</comment>
<dbReference type="GO" id="GO:0016491">
    <property type="term" value="F:oxidoreductase activity"/>
    <property type="evidence" value="ECO:0007669"/>
    <property type="project" value="UniProtKB-KW"/>
</dbReference>
<organism evidence="7 8">
    <name type="scientific">Microbacterium allomyrinae</name>
    <dbReference type="NCBI Taxonomy" id="2830666"/>
    <lineage>
        <taxon>Bacteria</taxon>
        <taxon>Bacillati</taxon>
        <taxon>Actinomycetota</taxon>
        <taxon>Actinomycetes</taxon>
        <taxon>Micrococcales</taxon>
        <taxon>Microbacteriaceae</taxon>
        <taxon>Microbacterium</taxon>
    </lineage>
</organism>
<gene>
    <name evidence="7" type="ORF">KEC57_02740</name>
</gene>
<protein>
    <submittedName>
        <fullName evidence="7">FAD-binding oxidoreductase</fullName>
    </submittedName>
</protein>
<evidence type="ECO:0000313" key="7">
    <source>
        <dbReference type="EMBL" id="MCC2031093.1"/>
    </source>
</evidence>
<dbReference type="PROSITE" id="PS51387">
    <property type="entry name" value="FAD_PCMH"/>
    <property type="match status" value="1"/>
</dbReference>
<sequence>MTINELAIDTAGVLRAALGDRILFPGDEGFDAARTPWNVAIDQRPFAVVRPESAEEVVAVVRAATGAGLRIAPQSTGHAAGALGDADLSRTVLVSLAGLRGVVVDAAAQTARVLGGSHWNDVLAVAAPHRLTALHGSAGDVSVVGYSLSGGLSFFVRSRGLGVNTVRAVQIVTADGALVRASADENPDLFWAVRGGAGAFGIVVSIEIDLLPIADIYAGMLLWDAERASEVSHAWAEWTTSAPETATTTLRVMSFPPLPELPPFLSGRSVVVIDGAIEETDAAASALLEGLRALQPEMDTFGRIPSPALVAVHMDPPEPTPALTEHAVLDELPPEAVDAFVASSRIPGLFVQEIRHIGGAAQRRPAHGGAIASLAGEYLIHSIAIVPAPEMAPGAMAATRAGVAALAPWHADALALTFIDGAGVDPARAYGDAWERLRELKAAYDPANVFSAARPV</sequence>
<feature type="domain" description="FAD-binding PCMH-type" evidence="6">
    <location>
        <begin position="41"/>
        <end position="213"/>
    </location>
</feature>
<keyword evidence="5" id="KW-0560">Oxidoreductase</keyword>
<keyword evidence="8" id="KW-1185">Reference proteome</keyword>
<evidence type="ECO:0000256" key="4">
    <source>
        <dbReference type="ARBA" id="ARBA00022827"/>
    </source>
</evidence>
<dbReference type="Pfam" id="PF01565">
    <property type="entry name" value="FAD_binding_4"/>
    <property type="match status" value="1"/>
</dbReference>
<evidence type="ECO:0000256" key="5">
    <source>
        <dbReference type="ARBA" id="ARBA00023002"/>
    </source>
</evidence>
<keyword evidence="4" id="KW-0274">FAD</keyword>
<dbReference type="InterPro" id="IPR016169">
    <property type="entry name" value="FAD-bd_PCMH_sub2"/>
</dbReference>
<dbReference type="Gene3D" id="3.30.465.10">
    <property type="match status" value="1"/>
</dbReference>
<dbReference type="InterPro" id="IPR016166">
    <property type="entry name" value="FAD-bd_PCMH"/>
</dbReference>
<dbReference type="PANTHER" id="PTHR42973">
    <property type="entry name" value="BINDING OXIDOREDUCTASE, PUTATIVE (AFU_ORTHOLOGUE AFUA_1G17690)-RELATED"/>
    <property type="match status" value="1"/>
</dbReference>
<dbReference type="RefSeq" id="WP_229382968.1">
    <property type="nucleotide sequence ID" value="NZ_JAGTTN010000001.1"/>
</dbReference>
<evidence type="ECO:0000256" key="1">
    <source>
        <dbReference type="ARBA" id="ARBA00001974"/>
    </source>
</evidence>
<dbReference type="PROSITE" id="PS00862">
    <property type="entry name" value="OX2_COVAL_FAD"/>
    <property type="match status" value="1"/>
</dbReference>
<evidence type="ECO:0000256" key="3">
    <source>
        <dbReference type="ARBA" id="ARBA00022630"/>
    </source>
</evidence>
<evidence type="ECO:0000259" key="6">
    <source>
        <dbReference type="PROSITE" id="PS51387"/>
    </source>
</evidence>
<dbReference type="InterPro" id="IPR006093">
    <property type="entry name" value="Oxy_OxRdtase_FAD_BS"/>
</dbReference>
<dbReference type="Gene3D" id="3.30.43.10">
    <property type="entry name" value="Uridine Diphospho-n-acetylenolpyruvylglucosamine Reductase, domain 2"/>
    <property type="match status" value="1"/>
</dbReference>
<dbReference type="AlphaFoldDB" id="A0A9X1S2N8"/>
<dbReference type="SUPFAM" id="SSF56176">
    <property type="entry name" value="FAD-binding/transporter-associated domain-like"/>
    <property type="match status" value="1"/>
</dbReference>
<proteinExistence type="inferred from homology"/>
<name>A0A9X1S2N8_9MICO</name>
<dbReference type="InterPro" id="IPR012951">
    <property type="entry name" value="BBE"/>
</dbReference>
<evidence type="ECO:0000256" key="2">
    <source>
        <dbReference type="ARBA" id="ARBA00005466"/>
    </source>
</evidence>